<evidence type="ECO:0000256" key="5">
    <source>
        <dbReference type="ARBA" id="ARBA00022679"/>
    </source>
</evidence>
<dbReference type="InterPro" id="IPR036890">
    <property type="entry name" value="HATPase_C_sf"/>
</dbReference>
<organism evidence="14 15">
    <name type="scientific">Cellulomonas xylanilytica</name>
    <dbReference type="NCBI Taxonomy" id="233583"/>
    <lineage>
        <taxon>Bacteria</taxon>
        <taxon>Bacillati</taxon>
        <taxon>Actinomycetota</taxon>
        <taxon>Actinomycetes</taxon>
        <taxon>Micrococcales</taxon>
        <taxon>Cellulomonadaceae</taxon>
        <taxon>Cellulomonas</taxon>
    </lineage>
</organism>
<evidence type="ECO:0000256" key="2">
    <source>
        <dbReference type="ARBA" id="ARBA00004370"/>
    </source>
</evidence>
<dbReference type="EMBL" id="BJUB01000009">
    <property type="protein sequence ID" value="GEK22361.1"/>
    <property type="molecule type" value="Genomic_DNA"/>
</dbReference>
<dbReference type="Pfam" id="PF02518">
    <property type="entry name" value="HATPase_c"/>
    <property type="match status" value="1"/>
</dbReference>
<evidence type="ECO:0000256" key="7">
    <source>
        <dbReference type="ARBA" id="ARBA00022777"/>
    </source>
</evidence>
<keyword evidence="9" id="KW-0902">Two-component regulatory system</keyword>
<dbReference type="Pfam" id="PF00672">
    <property type="entry name" value="HAMP"/>
    <property type="match status" value="1"/>
</dbReference>
<feature type="region of interest" description="Disordered" evidence="10">
    <location>
        <begin position="1138"/>
        <end position="1192"/>
    </location>
</feature>
<keyword evidence="7" id="KW-0418">Kinase</keyword>
<dbReference type="PANTHER" id="PTHR45436">
    <property type="entry name" value="SENSOR HISTIDINE KINASE YKOH"/>
    <property type="match status" value="1"/>
</dbReference>
<accession>A0A510V8R3</accession>
<feature type="compositionally biased region" description="Low complexity" evidence="10">
    <location>
        <begin position="1069"/>
        <end position="1083"/>
    </location>
</feature>
<feature type="region of interest" description="Disordered" evidence="10">
    <location>
        <begin position="729"/>
        <end position="769"/>
    </location>
</feature>
<evidence type="ECO:0000259" key="13">
    <source>
        <dbReference type="PROSITE" id="PS50885"/>
    </source>
</evidence>
<feature type="region of interest" description="Disordered" evidence="10">
    <location>
        <begin position="1298"/>
        <end position="1460"/>
    </location>
</feature>
<feature type="region of interest" description="Disordered" evidence="10">
    <location>
        <begin position="1492"/>
        <end position="1561"/>
    </location>
</feature>
<evidence type="ECO:0000313" key="15">
    <source>
        <dbReference type="Proteomes" id="UP000321118"/>
    </source>
</evidence>
<feature type="compositionally biased region" description="Low complexity" evidence="10">
    <location>
        <begin position="1298"/>
        <end position="1320"/>
    </location>
</feature>
<feature type="region of interest" description="Disordered" evidence="10">
    <location>
        <begin position="660"/>
        <end position="705"/>
    </location>
</feature>
<feature type="compositionally biased region" description="Low complexity" evidence="10">
    <location>
        <begin position="1508"/>
        <end position="1518"/>
    </location>
</feature>
<reference evidence="14 15" key="1">
    <citation type="submission" date="2019-07" db="EMBL/GenBank/DDBJ databases">
        <title>Whole genome shotgun sequence of Cellulomonas xylanilytica NBRC 101102.</title>
        <authorList>
            <person name="Hosoyama A."/>
            <person name="Uohara A."/>
            <person name="Ohji S."/>
            <person name="Ichikawa N."/>
        </authorList>
    </citation>
    <scope>NUCLEOTIDE SEQUENCE [LARGE SCALE GENOMIC DNA]</scope>
    <source>
        <strain evidence="14 15">NBRC 101102</strain>
    </source>
</reference>
<dbReference type="EC" id="2.7.13.3" evidence="3"/>
<feature type="region of interest" description="Disordered" evidence="10">
    <location>
        <begin position="844"/>
        <end position="924"/>
    </location>
</feature>
<evidence type="ECO:0000256" key="11">
    <source>
        <dbReference type="SAM" id="Phobius"/>
    </source>
</evidence>
<dbReference type="CDD" id="cd06225">
    <property type="entry name" value="HAMP"/>
    <property type="match status" value="1"/>
</dbReference>
<dbReference type="Gene3D" id="3.30.565.10">
    <property type="entry name" value="Histidine kinase-like ATPase, C-terminal domain"/>
    <property type="match status" value="1"/>
</dbReference>
<evidence type="ECO:0000256" key="6">
    <source>
        <dbReference type="ARBA" id="ARBA00022692"/>
    </source>
</evidence>
<feature type="domain" description="HAMP" evidence="13">
    <location>
        <begin position="325"/>
        <end position="393"/>
    </location>
</feature>
<sequence>MLRRLGIRAKVMAVLAVPMIVLLAAGGFISWNAIQELRYAKAADSVITTLQAYTPVSSSLQAERMLSLNGGSAEDIAAARAATDAALAAVRPITADLDLSQFPQPVVDRFVEVQLAHNTMLPAVRTSVDIKSQRAQIENNYASIIEGQLSLMEQVANSLENRALAQYVTAYREIGTTADNLVVELIDGLQLLGTRAPAPASVRQYDTQTAATELARSRSHAAIDSLSVESLAMPTKDPSSNFTRMRLPLQQGNPDGFAQIDVAAYVGEIQQQLGSLGALNTDVLDEAHDIASAAADEAQTQALVTIGIVIAALVASLFFALLVARGIVVPLRRLTKAAADVREQLPRLVEQVAIPGEGPEITLAPIPVTSRDEVGQLAAAFNSVNSTTVQVAQEQAALRGSIAEMFVNVARRDQVLLNRQLSFIDSLERAEEDPSTLANLFRLDHLATRMRRNAESLLVLAGIDSGRRLRDAMPLSDVVRTASSEIEQYDRVELDLQVDPHMHGFNALGAAHMLAELLENATIFSEPETPVTVTTGVSGQFVVVRILDQGLGMSDAELEAANAKIISTSASDSLGNQRLGLFVVGRIAQRLGADVRLLKAAHGTGTETIVRFPATLFVMTETNLYGNGAPAALAAPRNDPGLPQIEAPVVEEVDLAALTDGQTSLGLPHRRRRDDGSDEPVGPVPVTELAQSTGLPTRSKKTFDEDNLVLPEAPDGHLAAEISASGSDWKPATVAPLKGGLPSRSRASTSAWAKPEEPAAAAAAAATPAPAPAARAGLFSGFRGRTETASTDTGENLVVPGLASEDQERAQLPAQSNAVRAPWMSSGAHAAPVEPMVVPQLADDDDSWEAQEAENREAQNAAALAAADEVTQTEAAPVQDDAPAWAPTPAWDTAHTEAPVAETPAWEPPAAAEAPAWDAPAAEAVAAEVPAWEAPVAEVPAWEAPAAETAAWEAPVAETPGWGAPVAEAPAWEDSTAAQTPVWDDSVAAETPAWDAPATETPAAEAPAWNTVDADDAPAWDAPAAETPTWEAPAAAASAWDQTVVDDEPAWEAPVVGQHSSAALTSRSAAPEAEAAAPEVEAPAAPVAPVRTFTSYSGYAGWGAPAADVPAPYQPSERTLDEARAWHTGAMPVVPEASAPVEAPAQPTDEPTPAADDSAWPAPAWEPPTWQSPEWAEQPAEAAVEPEPVVEPEPELAVVDGVAFRRVYLEPDAEDEPTAEVDTYVAPEPEPVAEEAPSWAAPVQEAAPAWPTFQAPHEQVEAPTQVFTPIEAAAAVEQEPAPQAPAYQEAPVAYAAPEAAPAPAWAPTAPAQAAPTAQAPFSEVVQSQPHTQSDDAKGRRKWGLFGRKKGDDGAPDTSGSVPVQNAPAPVSQVAPVRTSAWTADAAAPQSPTGADSSQSWMASTTWQAPAAPTPVAQAPASMEPVSAGSWAPPEWAARPGANAAPSSTVPKPALPPSVAPRVGTLDDEVAAMLALRSDIQEQALSELSQLSAYRPAATGGNAERLTRRVPTAVPATTVTEDEGKPVQRDADQLRSRLSSFQSGTSRGRRATEDPSGQNGVS</sequence>
<feature type="region of interest" description="Disordered" evidence="10">
    <location>
        <begin position="1062"/>
        <end position="1083"/>
    </location>
</feature>
<feature type="compositionally biased region" description="Low complexity" evidence="10">
    <location>
        <begin position="1138"/>
        <end position="1187"/>
    </location>
</feature>
<dbReference type="SUPFAM" id="SSF55874">
    <property type="entry name" value="ATPase domain of HSP90 chaperone/DNA topoisomerase II/histidine kinase"/>
    <property type="match status" value="1"/>
</dbReference>
<evidence type="ECO:0000256" key="4">
    <source>
        <dbReference type="ARBA" id="ARBA00022553"/>
    </source>
</evidence>
<keyword evidence="4" id="KW-0597">Phosphoprotein</keyword>
<feature type="transmembrane region" description="Helical" evidence="11">
    <location>
        <begin position="302"/>
        <end position="324"/>
    </location>
</feature>
<dbReference type="InterPro" id="IPR003660">
    <property type="entry name" value="HAMP_dom"/>
</dbReference>
<evidence type="ECO:0000259" key="12">
    <source>
        <dbReference type="PROSITE" id="PS50109"/>
    </source>
</evidence>
<keyword evidence="11" id="KW-0472">Membrane</keyword>
<feature type="compositionally biased region" description="Low complexity" evidence="10">
    <location>
        <begin position="758"/>
        <end position="769"/>
    </location>
</feature>
<evidence type="ECO:0000256" key="1">
    <source>
        <dbReference type="ARBA" id="ARBA00000085"/>
    </source>
</evidence>
<keyword evidence="5" id="KW-0808">Transferase</keyword>
<feature type="transmembrane region" description="Helical" evidence="11">
    <location>
        <begin position="12"/>
        <end position="31"/>
    </location>
</feature>
<proteinExistence type="predicted"/>
<name>A0A510V8R3_9CELL</name>
<evidence type="ECO:0000256" key="8">
    <source>
        <dbReference type="ARBA" id="ARBA00022989"/>
    </source>
</evidence>
<dbReference type="PROSITE" id="PS50109">
    <property type="entry name" value="HIS_KIN"/>
    <property type="match status" value="1"/>
</dbReference>
<feature type="compositionally biased region" description="Polar residues" evidence="10">
    <location>
        <begin position="1535"/>
        <end position="1545"/>
    </location>
</feature>
<evidence type="ECO:0000313" key="14">
    <source>
        <dbReference type="EMBL" id="GEK22361.1"/>
    </source>
</evidence>
<dbReference type="InterPro" id="IPR050428">
    <property type="entry name" value="TCS_sensor_his_kinase"/>
</dbReference>
<feature type="compositionally biased region" description="Low complexity" evidence="10">
    <location>
        <begin position="858"/>
        <end position="869"/>
    </location>
</feature>
<comment type="subcellular location">
    <subcellularLocation>
        <location evidence="2">Membrane</location>
    </subcellularLocation>
</comment>
<evidence type="ECO:0000256" key="10">
    <source>
        <dbReference type="SAM" id="MobiDB-lite"/>
    </source>
</evidence>
<dbReference type="SMART" id="SM00304">
    <property type="entry name" value="HAMP"/>
    <property type="match status" value="1"/>
</dbReference>
<dbReference type="GO" id="GO:0000160">
    <property type="term" value="P:phosphorelay signal transduction system"/>
    <property type="evidence" value="ECO:0007669"/>
    <property type="project" value="UniProtKB-KW"/>
</dbReference>
<feature type="compositionally biased region" description="Polar residues" evidence="10">
    <location>
        <begin position="1389"/>
        <end position="1401"/>
    </location>
</feature>
<dbReference type="SMART" id="SM00387">
    <property type="entry name" value="HATPase_c"/>
    <property type="match status" value="1"/>
</dbReference>
<comment type="catalytic activity">
    <reaction evidence="1">
        <text>ATP + protein L-histidine = ADP + protein N-phospho-L-histidine.</text>
        <dbReference type="EC" id="2.7.13.3"/>
    </reaction>
</comment>
<feature type="domain" description="Histidine kinase" evidence="12">
    <location>
        <begin position="447"/>
        <end position="616"/>
    </location>
</feature>
<feature type="compositionally biased region" description="Low complexity" evidence="10">
    <location>
        <begin position="880"/>
        <end position="924"/>
    </location>
</feature>
<dbReference type="Proteomes" id="UP000321118">
    <property type="component" value="Unassembled WGS sequence"/>
</dbReference>
<feature type="compositionally biased region" description="Low complexity" evidence="10">
    <location>
        <begin position="1402"/>
        <end position="1421"/>
    </location>
</feature>
<dbReference type="InterPro" id="IPR005467">
    <property type="entry name" value="His_kinase_dom"/>
</dbReference>
<dbReference type="InterPro" id="IPR003594">
    <property type="entry name" value="HATPase_dom"/>
</dbReference>
<protein>
    <recommendedName>
        <fullName evidence="3">histidine kinase</fullName>
        <ecNumber evidence="3">2.7.13.3</ecNumber>
    </recommendedName>
</protein>
<dbReference type="GO" id="GO:0004673">
    <property type="term" value="F:protein histidine kinase activity"/>
    <property type="evidence" value="ECO:0007669"/>
    <property type="project" value="UniProtKB-EC"/>
</dbReference>
<comment type="caution">
    <text evidence="14">The sequence shown here is derived from an EMBL/GenBank/DDBJ whole genome shotgun (WGS) entry which is preliminary data.</text>
</comment>
<gene>
    <name evidence="14" type="ORF">CXY01_28810</name>
</gene>
<keyword evidence="15" id="KW-1185">Reference proteome</keyword>
<evidence type="ECO:0000256" key="3">
    <source>
        <dbReference type="ARBA" id="ARBA00012438"/>
    </source>
</evidence>
<dbReference type="PROSITE" id="PS50885">
    <property type="entry name" value="HAMP"/>
    <property type="match status" value="1"/>
</dbReference>
<dbReference type="PANTHER" id="PTHR45436:SF5">
    <property type="entry name" value="SENSOR HISTIDINE KINASE TRCS"/>
    <property type="match status" value="1"/>
</dbReference>
<dbReference type="Gene3D" id="6.10.340.10">
    <property type="match status" value="1"/>
</dbReference>
<dbReference type="GO" id="GO:0005886">
    <property type="term" value="C:plasma membrane"/>
    <property type="evidence" value="ECO:0007669"/>
    <property type="project" value="TreeGrafter"/>
</dbReference>
<feature type="compositionally biased region" description="Basic and acidic residues" evidence="10">
    <location>
        <begin position="1521"/>
        <end position="1534"/>
    </location>
</feature>
<keyword evidence="6 11" id="KW-0812">Transmembrane</keyword>
<keyword evidence="8 11" id="KW-1133">Transmembrane helix</keyword>
<evidence type="ECO:0000256" key="9">
    <source>
        <dbReference type="ARBA" id="ARBA00023012"/>
    </source>
</evidence>